<evidence type="ECO:0000256" key="2">
    <source>
        <dbReference type="ARBA" id="ARBA00006843"/>
    </source>
</evidence>
<dbReference type="GeneID" id="108942245"/>
<keyword evidence="5 6" id="KW-0472">Membrane</keyword>
<evidence type="ECO:0000313" key="10">
    <source>
        <dbReference type="Proteomes" id="UP000694397"/>
    </source>
</evidence>
<feature type="transmembrane region" description="Helical" evidence="6">
    <location>
        <begin position="96"/>
        <end position="120"/>
    </location>
</feature>
<dbReference type="InterPro" id="IPR051517">
    <property type="entry name" value="IFITM_antiviral_protein"/>
</dbReference>
<comment type="subcellular location">
    <subcellularLocation>
        <location evidence="1">Membrane</location>
    </subcellularLocation>
</comment>
<dbReference type="STRING" id="113540.ENSSFOP00015006109"/>
<dbReference type="Proteomes" id="UP000694397">
    <property type="component" value="Chromosome 5"/>
</dbReference>
<keyword evidence="4 6" id="KW-1133">Transmembrane helix</keyword>
<organism evidence="7 9">
    <name type="scientific">Scleropages formosus</name>
    <name type="common">Asian bonytongue</name>
    <name type="synonym">Osteoglossum formosum</name>
    <dbReference type="NCBI Taxonomy" id="113540"/>
    <lineage>
        <taxon>Eukaryota</taxon>
        <taxon>Metazoa</taxon>
        <taxon>Chordata</taxon>
        <taxon>Craniata</taxon>
        <taxon>Vertebrata</taxon>
        <taxon>Euteleostomi</taxon>
        <taxon>Actinopterygii</taxon>
        <taxon>Neopterygii</taxon>
        <taxon>Teleostei</taxon>
        <taxon>Osteoglossocephala</taxon>
        <taxon>Osteoglossomorpha</taxon>
        <taxon>Osteoglossiformes</taxon>
        <taxon>Osteoglossidae</taxon>
        <taxon>Scleropages</taxon>
    </lineage>
</organism>
<protein>
    <submittedName>
        <fullName evidence="7">14 kDa transmembrane protein-like</fullName>
    </submittedName>
    <submittedName>
        <fullName evidence="8">Dispanin subfamily A member 2b-like</fullName>
    </submittedName>
</protein>
<feature type="transmembrane region" description="Helical" evidence="6">
    <location>
        <begin position="48"/>
        <end position="70"/>
    </location>
</feature>
<comment type="similarity">
    <text evidence="2">Belongs to the CD225/Dispanin family.</text>
</comment>
<dbReference type="Pfam" id="PF04505">
    <property type="entry name" value="CD225"/>
    <property type="match status" value="1"/>
</dbReference>
<proteinExistence type="inferred from homology"/>
<dbReference type="GeneTree" id="ENSGT00950000182857"/>
<gene>
    <name evidence="8" type="primary">LOC108942245</name>
    <name evidence="7" type="ORF">Z043_121306</name>
</gene>
<dbReference type="KEGG" id="sfm:108942245"/>
<evidence type="ECO:0000256" key="4">
    <source>
        <dbReference type="ARBA" id="ARBA00022989"/>
    </source>
</evidence>
<dbReference type="Ensembl" id="ENSSFOT00015006208.2">
    <property type="protein sequence ID" value="ENSSFOP00015006109.1"/>
    <property type="gene ID" value="ENSSFOG00015004002.2"/>
</dbReference>
<evidence type="ECO:0000313" key="8">
    <source>
        <dbReference type="Ensembl" id="ENSSFOP00015006109.1"/>
    </source>
</evidence>
<dbReference type="PANTHER" id="PTHR13999">
    <property type="entry name" value="INTERFERON INDUCIBLE TRANSMEMBRANE PROTEIN"/>
    <property type="match status" value="1"/>
</dbReference>
<evidence type="ECO:0000313" key="7">
    <source>
        <dbReference type="EMBL" id="KPP60674.1"/>
    </source>
</evidence>
<accession>A0A0P7UM55</accession>
<reference evidence="8 10" key="2">
    <citation type="submission" date="2019-04" db="EMBL/GenBank/DDBJ databases">
        <authorList>
            <consortium name="Wellcome Sanger Institute Data Sharing"/>
        </authorList>
    </citation>
    <scope>NUCLEOTIDE SEQUENCE [LARGE SCALE GENOMIC DNA]</scope>
</reference>
<reference evidence="8" key="3">
    <citation type="submission" date="2025-05" db="UniProtKB">
        <authorList>
            <consortium name="Ensembl"/>
        </authorList>
    </citation>
    <scope>IDENTIFICATION</scope>
</reference>
<name>A0A0P7UM55_SCLFO</name>
<evidence type="ECO:0000256" key="3">
    <source>
        <dbReference type="ARBA" id="ARBA00022692"/>
    </source>
</evidence>
<evidence type="ECO:0000256" key="6">
    <source>
        <dbReference type="SAM" id="Phobius"/>
    </source>
</evidence>
<dbReference type="RefSeq" id="XP_018620937.1">
    <property type="nucleotide sequence ID" value="XM_018765421.1"/>
</dbReference>
<dbReference type="InterPro" id="IPR007593">
    <property type="entry name" value="CD225/Dispanin_fam"/>
</dbReference>
<keyword evidence="10" id="KW-1185">Reference proteome</keyword>
<dbReference type="Proteomes" id="UP000034805">
    <property type="component" value="Unassembled WGS sequence"/>
</dbReference>
<keyword evidence="3 6" id="KW-0812">Transmembrane</keyword>
<dbReference type="GO" id="GO:0005886">
    <property type="term" value="C:plasma membrane"/>
    <property type="evidence" value="ECO:0007669"/>
    <property type="project" value="TreeGrafter"/>
</dbReference>
<sequence length="123" mass="13632">MENAQFQPEFLPLQGGAYERLKEPGDARTFGRAAAPPLSSSPLPRDHVVWSLFNLVYMNPFCLGLAALYFSIKARDRKVTGDLEGAREYGSTARCLNIIALCLTLSLAVLLIFLLFMGVMTLY</sequence>
<evidence type="ECO:0000313" key="9">
    <source>
        <dbReference type="Proteomes" id="UP000034805"/>
    </source>
</evidence>
<reference evidence="7 9" key="1">
    <citation type="submission" date="2015-08" db="EMBL/GenBank/DDBJ databases">
        <title>The genome of the Asian arowana (Scleropages formosus).</title>
        <authorList>
            <person name="Tan M.H."/>
            <person name="Gan H.M."/>
            <person name="Croft L.J."/>
            <person name="Austin C.M."/>
        </authorList>
    </citation>
    <scope>NUCLEOTIDE SEQUENCE [LARGE SCALE GENOMIC DNA]</scope>
    <source>
        <strain evidence="7">Aro1</strain>
    </source>
</reference>
<dbReference type="AlphaFoldDB" id="A0A0P7UM55"/>
<dbReference type="EMBL" id="JARO02010457">
    <property type="protein sequence ID" value="KPP60674.1"/>
    <property type="molecule type" value="Genomic_DNA"/>
</dbReference>
<evidence type="ECO:0000256" key="5">
    <source>
        <dbReference type="ARBA" id="ARBA00023136"/>
    </source>
</evidence>
<evidence type="ECO:0000256" key="1">
    <source>
        <dbReference type="ARBA" id="ARBA00004370"/>
    </source>
</evidence>
<dbReference type="OrthoDB" id="9906841at2759"/>